<gene>
    <name evidence="1" type="ORF">BV22DRAFT_1125810</name>
</gene>
<reference evidence="1" key="1">
    <citation type="journal article" date="2021" name="New Phytol.">
        <title>Evolutionary innovations through gain and loss of genes in the ectomycorrhizal Boletales.</title>
        <authorList>
            <person name="Wu G."/>
            <person name="Miyauchi S."/>
            <person name="Morin E."/>
            <person name="Kuo A."/>
            <person name="Drula E."/>
            <person name="Varga T."/>
            <person name="Kohler A."/>
            <person name="Feng B."/>
            <person name="Cao Y."/>
            <person name="Lipzen A."/>
            <person name="Daum C."/>
            <person name="Hundley H."/>
            <person name="Pangilinan J."/>
            <person name="Johnson J."/>
            <person name="Barry K."/>
            <person name="LaButti K."/>
            <person name="Ng V."/>
            <person name="Ahrendt S."/>
            <person name="Min B."/>
            <person name="Choi I.G."/>
            <person name="Park H."/>
            <person name="Plett J.M."/>
            <person name="Magnuson J."/>
            <person name="Spatafora J.W."/>
            <person name="Nagy L.G."/>
            <person name="Henrissat B."/>
            <person name="Grigoriev I.V."/>
            <person name="Yang Z.L."/>
            <person name="Xu J."/>
            <person name="Martin F.M."/>
        </authorList>
    </citation>
    <scope>NUCLEOTIDE SEQUENCE</scope>
    <source>
        <strain evidence="1">KUC20120723A-06</strain>
    </source>
</reference>
<sequence length="609" mass="67899">MSFDGGNSESAAPPSPTPNLTARTPNAQQRLNHSLSAQTVESRTLEVRQETQNTLRQASVALEAAYQRITQLRNNINHLLNRMPPAFAELQSPASDSSIGPPHSALVLTDGSASETDPELLRRTSRLRELVPSSARQRLEDFEMSSRRRLENTRDVSTQGSRLRSQRWDASSDPPSQTMPSRTRSPPLPDIPVPPRRTWMALRTHSSNPDDPTTMIGRRVAARTTARSPENQSSSLPQLEQRLHSRATEIARDLENMTNRLVTHRARRVQITQRTSLDNTLSAGGGAVSSRDSGLRHRTTQLEYDADTDALPSSDDTLPPLLTISGRTPPSFNPTHEFERGQASDDVPEQEIVLSSYDRLLRRARAFPAPSSTQPAPRDEDGTYTINRRLEEDEEGRLHNIGLSEGEGSDSSREPRLLDIPIDAQERVGAFQASRLHRRRPAMWAPRPATMNVVLPADEQSTGSTRRRRGWARINADGDEIPSDEEEEIERTRARSRMRLSHPDGRSSEETFVPYTRTSIPHSSEYEPSVARVHINPQQTSSALYFFTPPEMSIIIKEESISLHADLPPRYPLDPLPTPLSQMMPSPAALNHSPPRIIAVPKHASLAGR</sequence>
<evidence type="ECO:0000313" key="2">
    <source>
        <dbReference type="Proteomes" id="UP000790709"/>
    </source>
</evidence>
<organism evidence="1 2">
    <name type="scientific">Leucogyrophana mollusca</name>
    <dbReference type="NCBI Taxonomy" id="85980"/>
    <lineage>
        <taxon>Eukaryota</taxon>
        <taxon>Fungi</taxon>
        <taxon>Dikarya</taxon>
        <taxon>Basidiomycota</taxon>
        <taxon>Agaricomycotina</taxon>
        <taxon>Agaricomycetes</taxon>
        <taxon>Agaricomycetidae</taxon>
        <taxon>Boletales</taxon>
        <taxon>Boletales incertae sedis</taxon>
        <taxon>Leucogyrophana</taxon>
    </lineage>
</organism>
<protein>
    <submittedName>
        <fullName evidence="1">Uncharacterized protein</fullName>
    </submittedName>
</protein>
<dbReference type="EMBL" id="MU266342">
    <property type="protein sequence ID" value="KAH7929364.1"/>
    <property type="molecule type" value="Genomic_DNA"/>
</dbReference>
<accession>A0ACB8BUI4</accession>
<keyword evidence="2" id="KW-1185">Reference proteome</keyword>
<dbReference type="Proteomes" id="UP000790709">
    <property type="component" value="Unassembled WGS sequence"/>
</dbReference>
<comment type="caution">
    <text evidence="1">The sequence shown here is derived from an EMBL/GenBank/DDBJ whole genome shotgun (WGS) entry which is preliminary data.</text>
</comment>
<evidence type="ECO:0000313" key="1">
    <source>
        <dbReference type="EMBL" id="KAH7929364.1"/>
    </source>
</evidence>
<name>A0ACB8BUI4_9AGAM</name>
<proteinExistence type="predicted"/>